<keyword evidence="1 5" id="KW-0378">Hydrolase</keyword>
<dbReference type="Proteomes" id="UP000594681">
    <property type="component" value="Chromosome"/>
</dbReference>
<feature type="domain" description="Inosine/uridine-preferring nucleoside hydrolase" evidence="4">
    <location>
        <begin position="4"/>
        <end position="310"/>
    </location>
</feature>
<dbReference type="Gene3D" id="3.90.245.10">
    <property type="entry name" value="Ribonucleoside hydrolase-like"/>
    <property type="match status" value="1"/>
</dbReference>
<dbReference type="GO" id="GO:0008477">
    <property type="term" value="F:purine nucleosidase activity"/>
    <property type="evidence" value="ECO:0007669"/>
    <property type="project" value="TreeGrafter"/>
</dbReference>
<dbReference type="PANTHER" id="PTHR12304">
    <property type="entry name" value="INOSINE-URIDINE PREFERRING NUCLEOSIDE HYDROLASE"/>
    <property type="match status" value="1"/>
</dbReference>
<name>A0A7T0KDB0_9CORY</name>
<protein>
    <submittedName>
        <fullName evidence="5">Nucleoside hydrolase</fullName>
    </submittedName>
</protein>
<dbReference type="InterPro" id="IPR036452">
    <property type="entry name" value="Ribo_hydro-like"/>
</dbReference>
<dbReference type="KEGG" id="cliz:G7Y31_07355"/>
<dbReference type="InterPro" id="IPR001910">
    <property type="entry name" value="Inosine/uridine_hydrolase_dom"/>
</dbReference>
<dbReference type="GO" id="GO:0005829">
    <property type="term" value="C:cytosol"/>
    <property type="evidence" value="ECO:0007669"/>
    <property type="project" value="TreeGrafter"/>
</dbReference>
<proteinExistence type="predicted"/>
<accession>A0A7T0KDB0</accession>
<dbReference type="Pfam" id="PF01156">
    <property type="entry name" value="IU_nuc_hydro"/>
    <property type="match status" value="1"/>
</dbReference>
<evidence type="ECO:0000313" key="6">
    <source>
        <dbReference type="Proteomes" id="UP000594681"/>
    </source>
</evidence>
<dbReference type="AlphaFoldDB" id="A0A7T0KDB0"/>
<dbReference type="GO" id="GO:0006152">
    <property type="term" value="P:purine nucleoside catabolic process"/>
    <property type="evidence" value="ECO:0007669"/>
    <property type="project" value="TreeGrafter"/>
</dbReference>
<feature type="region of interest" description="Disordered" evidence="3">
    <location>
        <begin position="267"/>
        <end position="289"/>
    </location>
</feature>
<organism evidence="5 6">
    <name type="scientific">Corynebacterium lizhenjunii</name>
    <dbReference type="NCBI Taxonomy" id="2709394"/>
    <lineage>
        <taxon>Bacteria</taxon>
        <taxon>Bacillati</taxon>
        <taxon>Actinomycetota</taxon>
        <taxon>Actinomycetes</taxon>
        <taxon>Mycobacteriales</taxon>
        <taxon>Corynebacteriaceae</taxon>
        <taxon>Corynebacterium</taxon>
    </lineage>
</organism>
<dbReference type="EMBL" id="CP064954">
    <property type="protein sequence ID" value="QPK78389.1"/>
    <property type="molecule type" value="Genomic_DNA"/>
</dbReference>
<evidence type="ECO:0000256" key="3">
    <source>
        <dbReference type="SAM" id="MobiDB-lite"/>
    </source>
</evidence>
<dbReference type="CDD" id="cd02650">
    <property type="entry name" value="nuc_hydro_CaPnhB"/>
    <property type="match status" value="1"/>
</dbReference>
<evidence type="ECO:0000256" key="1">
    <source>
        <dbReference type="ARBA" id="ARBA00022801"/>
    </source>
</evidence>
<dbReference type="SUPFAM" id="SSF53590">
    <property type="entry name" value="Nucleoside hydrolase"/>
    <property type="match status" value="1"/>
</dbReference>
<evidence type="ECO:0000259" key="4">
    <source>
        <dbReference type="Pfam" id="PF01156"/>
    </source>
</evidence>
<evidence type="ECO:0000313" key="5">
    <source>
        <dbReference type="EMBL" id="QPK78389.1"/>
    </source>
</evidence>
<evidence type="ECO:0000256" key="2">
    <source>
        <dbReference type="ARBA" id="ARBA00023295"/>
    </source>
</evidence>
<reference evidence="5 6" key="1">
    <citation type="submission" date="2020-11" db="EMBL/GenBank/DDBJ databases">
        <title>Corynebacterium sp. ZJ-599.</title>
        <authorList>
            <person name="Zhou J."/>
        </authorList>
    </citation>
    <scope>NUCLEOTIDE SEQUENCE [LARGE SCALE GENOMIC DNA]</scope>
    <source>
        <strain evidence="5 6">ZJ-599</strain>
    </source>
</reference>
<gene>
    <name evidence="5" type="ORF">G7Y31_07355</name>
</gene>
<sequence length="323" mass="34624">MRRLILDLDTGIDDALALAYAIASHERGECELLAVTATYGNVTVERSLANTRTLLAVLGHPEIPVYAGPTRPGFAVLDVSAFIHGRNGVGEVCLPAAPAASPVTLGAVEFLAQAYRRYGADLLIVPTGPSTTIAQALRDFPELADAPIVFMGGALTVPGNVTAFAEANVYQDSAATDYLLQHGRDVSMVGLDVTLRTLLTCKETTQWRVSGTRTGQIFADMVDYYIDAYRTTSPHLGGCGLHDPLAVAAALDPSLVEWLPINLRCETGSGDKSEPDNGGARGRTIGDPRRLSTPCTTRVAVGVDVQRFLDEFMDRMEQCCRRD</sequence>
<dbReference type="PANTHER" id="PTHR12304:SF4">
    <property type="entry name" value="URIDINE NUCLEOSIDASE"/>
    <property type="match status" value="1"/>
</dbReference>
<keyword evidence="2" id="KW-0326">Glycosidase</keyword>
<keyword evidence="6" id="KW-1185">Reference proteome</keyword>
<dbReference type="RefSeq" id="WP_165006700.1">
    <property type="nucleotide sequence ID" value="NZ_CP064954.1"/>
</dbReference>
<dbReference type="InterPro" id="IPR023186">
    <property type="entry name" value="IUNH"/>
</dbReference>